<evidence type="ECO:0008006" key="4">
    <source>
        <dbReference type="Google" id="ProtNLM"/>
    </source>
</evidence>
<reference evidence="2 3" key="1">
    <citation type="submission" date="2019-08" db="EMBL/GenBank/DDBJ databases">
        <title>Deep-cultivation of Planctomycetes and their phenomic and genomic characterization uncovers novel biology.</title>
        <authorList>
            <person name="Wiegand S."/>
            <person name="Jogler M."/>
            <person name="Boedeker C."/>
            <person name="Pinto D."/>
            <person name="Vollmers J."/>
            <person name="Rivas-Marin E."/>
            <person name="Kohn T."/>
            <person name="Peeters S.H."/>
            <person name="Heuer A."/>
            <person name="Rast P."/>
            <person name="Oberbeckmann S."/>
            <person name="Bunk B."/>
            <person name="Jeske O."/>
            <person name="Meyerdierks A."/>
            <person name="Storesund J.E."/>
            <person name="Kallscheuer N."/>
            <person name="Luecker S."/>
            <person name="Lage O.M."/>
            <person name="Pohl T."/>
            <person name="Merkel B.J."/>
            <person name="Hornburger P."/>
            <person name="Mueller R.-W."/>
            <person name="Bruemmer F."/>
            <person name="Labrenz M."/>
            <person name="Spormann A.M."/>
            <person name="Op den Camp H."/>
            <person name="Overmann J."/>
            <person name="Amann R."/>
            <person name="Jetten M.S.M."/>
            <person name="Mascher T."/>
            <person name="Medema M.H."/>
            <person name="Devos D.P."/>
            <person name="Kaster A.-K."/>
            <person name="Ovreas L."/>
            <person name="Rohde M."/>
            <person name="Galperin M.Y."/>
            <person name="Jogler C."/>
        </authorList>
    </citation>
    <scope>NUCLEOTIDE SEQUENCE [LARGE SCALE GENOMIC DNA]</scope>
    <source>
        <strain evidence="2 3">OJF2</strain>
    </source>
</reference>
<evidence type="ECO:0000256" key="1">
    <source>
        <dbReference type="SAM" id="SignalP"/>
    </source>
</evidence>
<dbReference type="AlphaFoldDB" id="A0A5B9WGP1"/>
<accession>A0A5B9WGP1</accession>
<keyword evidence="3" id="KW-1185">Reference proteome</keyword>
<name>A0A5B9WGP1_9BACT</name>
<gene>
    <name evidence="2" type="ORF">OJF2_76220</name>
</gene>
<evidence type="ECO:0000313" key="3">
    <source>
        <dbReference type="Proteomes" id="UP000324233"/>
    </source>
</evidence>
<proteinExistence type="predicted"/>
<feature type="signal peptide" evidence="1">
    <location>
        <begin position="1"/>
        <end position="23"/>
    </location>
</feature>
<dbReference type="KEGG" id="agv:OJF2_76220"/>
<feature type="chain" id="PRO_5022964809" description="Carboxypeptidase regulatory-like domain-containing protein" evidence="1">
    <location>
        <begin position="24"/>
        <end position="132"/>
    </location>
</feature>
<sequence length="132" mass="13273" precursor="true">MRRFSTLLTTAALAAAASFPLSGCGSSSGEVNTATLPVKGVVTYKGKPLTSGVINFEPEAAGTEAHGAIGPDGSFTLTSYKDGDGAVAGPHRVAVSGTSKKDGVPAKYKNVSSSGVVVEVAEGKAEYRVDLP</sequence>
<dbReference type="RefSeq" id="WP_148598381.1">
    <property type="nucleotide sequence ID" value="NZ_CP042997.1"/>
</dbReference>
<evidence type="ECO:0000313" key="2">
    <source>
        <dbReference type="EMBL" id="QEH39010.1"/>
    </source>
</evidence>
<organism evidence="2 3">
    <name type="scientific">Aquisphaera giovannonii</name>
    <dbReference type="NCBI Taxonomy" id="406548"/>
    <lineage>
        <taxon>Bacteria</taxon>
        <taxon>Pseudomonadati</taxon>
        <taxon>Planctomycetota</taxon>
        <taxon>Planctomycetia</taxon>
        <taxon>Isosphaerales</taxon>
        <taxon>Isosphaeraceae</taxon>
        <taxon>Aquisphaera</taxon>
    </lineage>
</organism>
<dbReference type="EMBL" id="CP042997">
    <property type="protein sequence ID" value="QEH39010.1"/>
    <property type="molecule type" value="Genomic_DNA"/>
</dbReference>
<keyword evidence="1" id="KW-0732">Signal</keyword>
<dbReference type="Proteomes" id="UP000324233">
    <property type="component" value="Chromosome"/>
</dbReference>
<dbReference type="OrthoDB" id="268362at2"/>
<protein>
    <recommendedName>
        <fullName evidence="4">Carboxypeptidase regulatory-like domain-containing protein</fullName>
    </recommendedName>
</protein>